<sequence>MIRVCTWLFCAAIDFHRENFNIEQQVTSIISQSQYRYEKTWLVSYLIRQSLHGRHDNFTLESNMLMNIQGEKAPWNYTKLVGCLLSYISSCLVTRLLAMSQQRVLAVSQFYLNGNLLSFVQFEKPPKNKIEEKGKESVDLQKLPGSFCCYYKLSPKVIQPSFASQSQCILRSVCQKIYTCKQVGEQQQLPGTFCIPRLSGGSGCLKNILFSTFDIPISHQNYISPHVGCFYMLKILEVIKNSFQRKINVNEFTQLTSHKQVFLSFSRRNFFDKGISFKSSHVLPPHLDPLHQISFFLDWQVQRNVGTTPLTFCQTWHSKNWYPICKQVVRTKFWMVNSEKVLDDQAKTSPLGRTKIFPYQNVWEIPPSRYLSWMTNPPLMEINLFDLVRIPLILDCNKESHVFMNIQKKN</sequence>
<reference evidence="1 2" key="1">
    <citation type="submission" date="2015-08" db="EMBL/GenBank/DDBJ databases">
        <title>Next Generation Sequencing and Analysis of the Genome of Puccinia sorghi L Schw, the Causal Agent of Maize Common Rust.</title>
        <authorList>
            <person name="Rochi L."/>
            <person name="Burguener G."/>
            <person name="Darino M."/>
            <person name="Turjanski A."/>
            <person name="Kreff E."/>
            <person name="Dieguez M.J."/>
            <person name="Sacco F."/>
        </authorList>
    </citation>
    <scope>NUCLEOTIDE SEQUENCE [LARGE SCALE GENOMIC DNA]</scope>
    <source>
        <strain evidence="1 2">RO10H11247</strain>
    </source>
</reference>
<evidence type="ECO:0000313" key="2">
    <source>
        <dbReference type="Proteomes" id="UP000037035"/>
    </source>
</evidence>
<dbReference type="VEuPathDB" id="FungiDB:VP01_32g5"/>
<proteinExistence type="predicted"/>
<name>A0A0L6UXJ3_9BASI</name>
<dbReference type="AlphaFoldDB" id="A0A0L6UXJ3"/>
<gene>
    <name evidence="1" type="ORF">VP01_32g5</name>
</gene>
<organism evidence="1 2">
    <name type="scientific">Puccinia sorghi</name>
    <dbReference type="NCBI Taxonomy" id="27349"/>
    <lineage>
        <taxon>Eukaryota</taxon>
        <taxon>Fungi</taxon>
        <taxon>Dikarya</taxon>
        <taxon>Basidiomycota</taxon>
        <taxon>Pucciniomycotina</taxon>
        <taxon>Pucciniomycetes</taxon>
        <taxon>Pucciniales</taxon>
        <taxon>Pucciniaceae</taxon>
        <taxon>Puccinia</taxon>
    </lineage>
</organism>
<dbReference type="EMBL" id="LAVV01008280">
    <property type="protein sequence ID" value="KNZ53224.1"/>
    <property type="molecule type" value="Genomic_DNA"/>
</dbReference>
<comment type="caution">
    <text evidence="1">The sequence shown here is derived from an EMBL/GenBank/DDBJ whole genome shotgun (WGS) entry which is preliminary data.</text>
</comment>
<evidence type="ECO:0000313" key="1">
    <source>
        <dbReference type="EMBL" id="KNZ53224.1"/>
    </source>
</evidence>
<accession>A0A0L6UXJ3</accession>
<protein>
    <submittedName>
        <fullName evidence="1">Uncharacterized protein</fullName>
    </submittedName>
</protein>
<dbReference type="Proteomes" id="UP000037035">
    <property type="component" value="Unassembled WGS sequence"/>
</dbReference>
<keyword evidence="2" id="KW-1185">Reference proteome</keyword>